<accession>A0ABP9WZM8</accession>
<dbReference type="PANTHER" id="PTHR42953:SF1">
    <property type="entry name" value="METAL-BINDING PROTEIN HI_0362-RELATED"/>
    <property type="match status" value="1"/>
</dbReference>
<dbReference type="Pfam" id="PF01297">
    <property type="entry name" value="ZnuA"/>
    <property type="match status" value="1"/>
</dbReference>
<comment type="caution">
    <text evidence="7">The sequence shown here is derived from an EMBL/GenBank/DDBJ whole genome shotgun (WGS) entry which is preliminary data.</text>
</comment>
<feature type="signal peptide" evidence="6">
    <location>
        <begin position="1"/>
        <end position="23"/>
    </location>
</feature>
<proteinExistence type="inferred from homology"/>
<dbReference type="EMBL" id="BAABRU010000007">
    <property type="protein sequence ID" value="GAA5528579.1"/>
    <property type="molecule type" value="Genomic_DNA"/>
</dbReference>
<dbReference type="Proteomes" id="UP001428290">
    <property type="component" value="Unassembled WGS sequence"/>
</dbReference>
<reference evidence="7 8" key="1">
    <citation type="submission" date="2024-02" db="EMBL/GenBank/DDBJ databases">
        <title>Herpetosiphon gulosus NBRC 112829.</title>
        <authorList>
            <person name="Ichikawa N."/>
            <person name="Katano-Makiyama Y."/>
            <person name="Hidaka K."/>
        </authorList>
    </citation>
    <scope>NUCLEOTIDE SEQUENCE [LARGE SCALE GENOMIC DNA]</scope>
    <source>
        <strain evidence="7 8">NBRC 112829</strain>
    </source>
</reference>
<evidence type="ECO:0000313" key="7">
    <source>
        <dbReference type="EMBL" id="GAA5528579.1"/>
    </source>
</evidence>
<dbReference type="PRINTS" id="PR00691">
    <property type="entry name" value="ADHESINB"/>
</dbReference>
<evidence type="ECO:0000256" key="3">
    <source>
        <dbReference type="ARBA" id="ARBA00022723"/>
    </source>
</evidence>
<dbReference type="InterPro" id="IPR050492">
    <property type="entry name" value="Bact_metal-bind_prot9"/>
</dbReference>
<keyword evidence="8" id="KW-1185">Reference proteome</keyword>
<comment type="subcellular location">
    <subcellularLocation>
        <location evidence="1">Cell envelope</location>
    </subcellularLocation>
</comment>
<dbReference type="PRINTS" id="PR00690">
    <property type="entry name" value="ADHESNFAMILY"/>
</dbReference>
<protein>
    <submittedName>
        <fullName evidence="7">Periplasmic chelated iron-binding protein YfeA</fullName>
    </submittedName>
</protein>
<gene>
    <name evidence="7" type="primary">yfeA</name>
    <name evidence="7" type="ORF">Hgul01_02381</name>
</gene>
<comment type="similarity">
    <text evidence="5">Belongs to the bacterial solute-binding protein 9 family.</text>
</comment>
<evidence type="ECO:0000256" key="6">
    <source>
        <dbReference type="SAM" id="SignalP"/>
    </source>
</evidence>
<dbReference type="InterPro" id="IPR006127">
    <property type="entry name" value="ZnuA-like"/>
</dbReference>
<dbReference type="SUPFAM" id="SSF53807">
    <property type="entry name" value="Helical backbone' metal receptor"/>
    <property type="match status" value="1"/>
</dbReference>
<dbReference type="InterPro" id="IPR006129">
    <property type="entry name" value="AdhesinB"/>
</dbReference>
<keyword evidence="4 6" id="KW-0732">Signal</keyword>
<sequence>MRRWWIISLISLFILASCGAEQAAPTTQGQTAKLKVVSTVSPITNIIYNIAGDKISLTGIVPEGVNSHTFEPVPSDAKTLAEADLIFINGLNLEEPTHKLAEANKQPSAEIILLGEQTITPEQYVYDFSFPKEAGSPNPHLWTHPLHGLRYAEIVRDALVRRDPGNAEYYNTNYAAFKTRIEAFDLAVKKTIESIPAENRKLLTYHDSWAYFAPHYGMTVIGAIQPADFAEPSAKDVADLITQIREQKVPAIFGSEVFPSPVLEQIGRETGVKYIDSLRDDDLPGEVGAANHSYLGLLTEDLRIMAENLGGDPSLIANFDTSNIPGSDSSVVQQQ</sequence>
<dbReference type="PANTHER" id="PTHR42953">
    <property type="entry name" value="HIGH-AFFINITY ZINC UPTAKE SYSTEM PROTEIN ZNUA-RELATED"/>
    <property type="match status" value="1"/>
</dbReference>
<evidence type="ECO:0000256" key="5">
    <source>
        <dbReference type="RuleBase" id="RU003512"/>
    </source>
</evidence>
<dbReference type="InterPro" id="IPR006128">
    <property type="entry name" value="Lipoprotein_PsaA-like"/>
</dbReference>
<keyword evidence="2 5" id="KW-0813">Transport</keyword>
<evidence type="ECO:0000256" key="4">
    <source>
        <dbReference type="ARBA" id="ARBA00022729"/>
    </source>
</evidence>
<evidence type="ECO:0000256" key="2">
    <source>
        <dbReference type="ARBA" id="ARBA00022448"/>
    </source>
</evidence>
<organism evidence="7 8">
    <name type="scientific">Herpetosiphon gulosus</name>
    <dbReference type="NCBI Taxonomy" id="1973496"/>
    <lineage>
        <taxon>Bacteria</taxon>
        <taxon>Bacillati</taxon>
        <taxon>Chloroflexota</taxon>
        <taxon>Chloroflexia</taxon>
        <taxon>Herpetosiphonales</taxon>
        <taxon>Herpetosiphonaceae</taxon>
        <taxon>Herpetosiphon</taxon>
    </lineage>
</organism>
<name>A0ABP9WZM8_9CHLR</name>
<dbReference type="Gene3D" id="3.40.50.1980">
    <property type="entry name" value="Nitrogenase molybdenum iron protein domain"/>
    <property type="match status" value="2"/>
</dbReference>
<evidence type="ECO:0000313" key="8">
    <source>
        <dbReference type="Proteomes" id="UP001428290"/>
    </source>
</evidence>
<dbReference type="PROSITE" id="PS51257">
    <property type="entry name" value="PROKAR_LIPOPROTEIN"/>
    <property type="match status" value="1"/>
</dbReference>
<feature type="chain" id="PRO_5046376262" evidence="6">
    <location>
        <begin position="24"/>
        <end position="335"/>
    </location>
</feature>
<dbReference type="RefSeq" id="WP_345722192.1">
    <property type="nucleotide sequence ID" value="NZ_BAABRU010000007.1"/>
</dbReference>
<evidence type="ECO:0000256" key="1">
    <source>
        <dbReference type="ARBA" id="ARBA00004196"/>
    </source>
</evidence>
<keyword evidence="3" id="KW-0479">Metal-binding</keyword>